<accession>A0A3D9XMI0</accession>
<dbReference type="RefSeq" id="WP_116222242.1">
    <property type="nucleotide sequence ID" value="NZ_CP038197.1"/>
</dbReference>
<dbReference type="Gene3D" id="3.30.2310.20">
    <property type="entry name" value="RelE-like"/>
    <property type="match status" value="1"/>
</dbReference>
<organism evidence="3 4">
    <name type="scientific">Paracoccus versutus</name>
    <name type="common">Thiobacillus versutus</name>
    <dbReference type="NCBI Taxonomy" id="34007"/>
    <lineage>
        <taxon>Bacteria</taxon>
        <taxon>Pseudomonadati</taxon>
        <taxon>Pseudomonadota</taxon>
        <taxon>Alphaproteobacteria</taxon>
        <taxon>Rhodobacterales</taxon>
        <taxon>Paracoccaceae</taxon>
        <taxon>Paracoccus</taxon>
    </lineage>
</organism>
<sequence>MPEVEWRQAARDDLRSIFEYIADDNPTAALALLDEIEAKVGKLPDRLRAYRPGRVTGTREMVVRPNYLVVYAEVGGALVILRVLHAAQMWP</sequence>
<dbReference type="NCBIfam" id="TIGR02385">
    <property type="entry name" value="RelE_StbE"/>
    <property type="match status" value="1"/>
</dbReference>
<evidence type="ECO:0000313" key="4">
    <source>
        <dbReference type="Proteomes" id="UP000256941"/>
    </source>
</evidence>
<dbReference type="InterPro" id="IPR035093">
    <property type="entry name" value="RelE/ParE_toxin_dom_sf"/>
</dbReference>
<dbReference type="InterPro" id="IPR007712">
    <property type="entry name" value="RelE/ParE_toxin"/>
</dbReference>
<dbReference type="Proteomes" id="UP000256941">
    <property type="component" value="Unassembled WGS sequence"/>
</dbReference>
<dbReference type="InterPro" id="IPR051803">
    <property type="entry name" value="TA_system_RelE-like_toxin"/>
</dbReference>
<reference evidence="3 4" key="1">
    <citation type="submission" date="2018-08" db="EMBL/GenBank/DDBJ databases">
        <title>Genomic Encyclopedia of Archaeal and Bacterial Type Strains, Phase II (KMG-II): from individual species to whole genera.</title>
        <authorList>
            <person name="Goeker M."/>
        </authorList>
    </citation>
    <scope>NUCLEOTIDE SEQUENCE [LARGE SCALE GENOMIC DNA]</scope>
    <source>
        <strain evidence="3 4">DSM 17099</strain>
    </source>
</reference>
<evidence type="ECO:0000256" key="1">
    <source>
        <dbReference type="ARBA" id="ARBA00006226"/>
    </source>
</evidence>
<dbReference type="EMBL" id="QTUJ01000002">
    <property type="protein sequence ID" value="REF70273.1"/>
    <property type="molecule type" value="Genomic_DNA"/>
</dbReference>
<evidence type="ECO:0000313" key="3">
    <source>
        <dbReference type="EMBL" id="REF70273.1"/>
    </source>
</evidence>
<dbReference type="Pfam" id="PF05016">
    <property type="entry name" value="ParE_toxin"/>
    <property type="match status" value="1"/>
</dbReference>
<dbReference type="PANTHER" id="PTHR33755">
    <property type="entry name" value="TOXIN PARE1-RELATED"/>
    <property type="match status" value="1"/>
</dbReference>
<gene>
    <name evidence="3" type="ORF">BDD41_2999</name>
</gene>
<keyword evidence="2" id="KW-1277">Toxin-antitoxin system</keyword>
<comment type="similarity">
    <text evidence="1">Belongs to the RelE toxin family.</text>
</comment>
<comment type="caution">
    <text evidence="3">The sequence shown here is derived from an EMBL/GenBank/DDBJ whole genome shotgun (WGS) entry which is preliminary data.</text>
</comment>
<protein>
    <submittedName>
        <fullName evidence="3">Addiction module RelE/StbE family toxin</fullName>
    </submittedName>
</protein>
<dbReference type="AlphaFoldDB" id="A0A3D9XMI0"/>
<proteinExistence type="inferred from homology"/>
<evidence type="ECO:0000256" key="2">
    <source>
        <dbReference type="ARBA" id="ARBA00022649"/>
    </source>
</evidence>
<name>A0A3D9XMI0_PARVE</name>